<gene>
    <name evidence="1" type="ORF">DFJ43DRAFT_471888</name>
</gene>
<evidence type="ECO:0000313" key="1">
    <source>
        <dbReference type="EMBL" id="KAJ3729947.1"/>
    </source>
</evidence>
<evidence type="ECO:0000313" key="2">
    <source>
        <dbReference type="Proteomes" id="UP001176059"/>
    </source>
</evidence>
<reference evidence="1" key="1">
    <citation type="submission" date="2022-08" db="EMBL/GenBank/DDBJ databases">
        <authorList>
            <consortium name="DOE Joint Genome Institute"/>
            <person name="Min B."/>
            <person name="Sierra-Patev S."/>
            <person name="Naranjo-Ortiz M."/>
            <person name="Looney B."/>
            <person name="Konkel Z."/>
            <person name="Slot J.C."/>
            <person name="Sakamoto Y."/>
            <person name="Steenwyk J.L."/>
            <person name="Rokas A."/>
            <person name="Carro J."/>
            <person name="Camarero S."/>
            <person name="Ferreira P."/>
            <person name="Molpeceres G."/>
            <person name="Ruiz-duenas F.J."/>
            <person name="Serrano A."/>
            <person name="Henrissat B."/>
            <person name="Drula E."/>
            <person name="Hughes K.W."/>
            <person name="Mata J.L."/>
            <person name="Ishikawa N.K."/>
            <person name="Vargas-Isla R."/>
            <person name="Ushijima S."/>
            <person name="Smith C.A."/>
            <person name="Ahrendt S."/>
            <person name="Andreopoulos W."/>
            <person name="He G."/>
            <person name="LaButti K."/>
            <person name="Lipzen A."/>
            <person name="Ng V."/>
            <person name="Riley R."/>
            <person name="Sandor L."/>
            <person name="Barry K."/>
            <person name="Martinez A.T."/>
            <person name="Xiao Y."/>
            <person name="Gibbons J.G."/>
            <person name="Terashima K."/>
            <person name="Hibbett D.S."/>
            <person name="Grigoriev I.V."/>
        </authorList>
    </citation>
    <scope>NUCLEOTIDE SEQUENCE</scope>
    <source>
        <strain evidence="1">ET3784</strain>
    </source>
</reference>
<sequence>MLIPVVESHPRLFTTEEDSRKLKDRVKALRVETDRIPEESRLDDYCNWWNSLSDFVGILEGRGEVIQRICLEGGRIFRPCSMLWPDHSTYSLYPADVLDSMLPDPTSLEDILLSCLFSAHTEKTLKHASSFDLRLSAHLAGITEPLGLRDAELDSESHVYSSILLVPS</sequence>
<protein>
    <submittedName>
        <fullName evidence="1">Uncharacterized protein</fullName>
    </submittedName>
</protein>
<name>A0AA38MYA5_9AGAR</name>
<dbReference type="Proteomes" id="UP001176059">
    <property type="component" value="Unassembled WGS sequence"/>
</dbReference>
<comment type="caution">
    <text evidence="1">The sequence shown here is derived from an EMBL/GenBank/DDBJ whole genome shotgun (WGS) entry which is preliminary data.</text>
</comment>
<reference evidence="1" key="2">
    <citation type="journal article" date="2023" name="Proc. Natl. Acad. Sci. U.S.A.">
        <title>A global phylogenomic analysis of the shiitake genus Lentinula.</title>
        <authorList>
            <person name="Sierra-Patev S."/>
            <person name="Min B."/>
            <person name="Naranjo-Ortiz M."/>
            <person name="Looney B."/>
            <person name="Konkel Z."/>
            <person name="Slot J.C."/>
            <person name="Sakamoto Y."/>
            <person name="Steenwyk J.L."/>
            <person name="Rokas A."/>
            <person name="Carro J."/>
            <person name="Camarero S."/>
            <person name="Ferreira P."/>
            <person name="Molpeceres G."/>
            <person name="Ruiz-Duenas F.J."/>
            <person name="Serrano A."/>
            <person name="Henrissat B."/>
            <person name="Drula E."/>
            <person name="Hughes K.W."/>
            <person name="Mata J.L."/>
            <person name="Ishikawa N.K."/>
            <person name="Vargas-Isla R."/>
            <person name="Ushijima S."/>
            <person name="Smith C.A."/>
            <person name="Donoghue J."/>
            <person name="Ahrendt S."/>
            <person name="Andreopoulos W."/>
            <person name="He G."/>
            <person name="LaButti K."/>
            <person name="Lipzen A."/>
            <person name="Ng V."/>
            <person name="Riley R."/>
            <person name="Sandor L."/>
            <person name="Barry K."/>
            <person name="Martinez A.T."/>
            <person name="Xiao Y."/>
            <person name="Gibbons J.G."/>
            <person name="Terashima K."/>
            <person name="Grigoriev I.V."/>
            <person name="Hibbett D."/>
        </authorList>
    </citation>
    <scope>NUCLEOTIDE SEQUENCE</scope>
    <source>
        <strain evidence="1">ET3784</strain>
    </source>
</reference>
<accession>A0AA38MYA5</accession>
<proteinExistence type="predicted"/>
<keyword evidence="2" id="KW-1185">Reference proteome</keyword>
<dbReference type="AlphaFoldDB" id="A0AA38MYA5"/>
<dbReference type="EMBL" id="JANVFO010000036">
    <property type="protein sequence ID" value="KAJ3729947.1"/>
    <property type="molecule type" value="Genomic_DNA"/>
</dbReference>
<organism evidence="1 2">
    <name type="scientific">Lentinula guzmanii</name>
    <dbReference type="NCBI Taxonomy" id="2804957"/>
    <lineage>
        <taxon>Eukaryota</taxon>
        <taxon>Fungi</taxon>
        <taxon>Dikarya</taxon>
        <taxon>Basidiomycota</taxon>
        <taxon>Agaricomycotina</taxon>
        <taxon>Agaricomycetes</taxon>
        <taxon>Agaricomycetidae</taxon>
        <taxon>Agaricales</taxon>
        <taxon>Marasmiineae</taxon>
        <taxon>Omphalotaceae</taxon>
        <taxon>Lentinula</taxon>
    </lineage>
</organism>